<feature type="transmembrane region" description="Helical" evidence="14">
    <location>
        <begin position="184"/>
        <end position="201"/>
    </location>
</feature>
<dbReference type="GO" id="GO:0016020">
    <property type="term" value="C:membrane"/>
    <property type="evidence" value="ECO:0007669"/>
    <property type="project" value="UniProtKB-SubCell"/>
</dbReference>
<evidence type="ECO:0000256" key="9">
    <source>
        <dbReference type="ARBA" id="ARBA00023136"/>
    </source>
</evidence>
<evidence type="ECO:0000256" key="7">
    <source>
        <dbReference type="ARBA" id="ARBA00022989"/>
    </source>
</evidence>
<accession>A0A8J9ZQR2</accession>
<name>A0A8J9ZQR2_BRALA</name>
<keyword evidence="7 14" id="KW-1133">Transmembrane helix</keyword>
<evidence type="ECO:0000313" key="16">
    <source>
        <dbReference type="EMBL" id="CAH1258367.1"/>
    </source>
</evidence>
<evidence type="ECO:0000256" key="1">
    <source>
        <dbReference type="ARBA" id="ARBA00004370"/>
    </source>
</evidence>
<dbReference type="PANTHER" id="PTHR23063">
    <property type="entry name" value="PHOSPHOLIPID ACYLTRANSFERASE"/>
    <property type="match status" value="1"/>
</dbReference>
<evidence type="ECO:0000256" key="12">
    <source>
        <dbReference type="ARBA" id="ARBA00023315"/>
    </source>
</evidence>
<feature type="domain" description="Phospholipid/glycerol acyltransferase" evidence="15">
    <location>
        <begin position="271"/>
        <end position="382"/>
    </location>
</feature>
<dbReference type="SUPFAM" id="SSF69593">
    <property type="entry name" value="Glycerol-3-phosphate (1)-acyltransferase"/>
    <property type="match status" value="1"/>
</dbReference>
<evidence type="ECO:0000256" key="5">
    <source>
        <dbReference type="ARBA" id="ARBA00022679"/>
    </source>
</evidence>
<evidence type="ECO:0000256" key="4">
    <source>
        <dbReference type="ARBA" id="ARBA00022516"/>
    </source>
</evidence>
<dbReference type="Proteomes" id="UP000838412">
    <property type="component" value="Chromosome 3"/>
</dbReference>
<reference evidence="16" key="1">
    <citation type="submission" date="2022-01" db="EMBL/GenBank/DDBJ databases">
        <authorList>
            <person name="Braso-Vives M."/>
        </authorList>
    </citation>
    <scope>NUCLEOTIDE SEQUENCE</scope>
</reference>
<keyword evidence="5" id="KW-0808">Transferase</keyword>
<keyword evidence="9 14" id="KW-0472">Membrane</keyword>
<dbReference type="PANTHER" id="PTHR23063:SF2">
    <property type="entry name" value="GLYCEROL-3-PHOSPHATE ACYLTRANSFERASE 4, ISOFORM D-RELATED"/>
    <property type="match status" value="1"/>
</dbReference>
<feature type="transmembrane region" description="Helical" evidence="14">
    <location>
        <begin position="207"/>
        <end position="229"/>
    </location>
</feature>
<evidence type="ECO:0000256" key="10">
    <source>
        <dbReference type="ARBA" id="ARBA00023209"/>
    </source>
</evidence>
<dbReference type="InterPro" id="IPR002123">
    <property type="entry name" value="Plipid/glycerol_acylTrfase"/>
</dbReference>
<evidence type="ECO:0000256" key="8">
    <source>
        <dbReference type="ARBA" id="ARBA00023098"/>
    </source>
</evidence>
<protein>
    <submittedName>
        <fullName evidence="16">GPAT4 protein</fullName>
    </submittedName>
</protein>
<evidence type="ECO:0000259" key="15">
    <source>
        <dbReference type="SMART" id="SM00563"/>
    </source>
</evidence>
<dbReference type="OrthoDB" id="10051137at2759"/>
<evidence type="ECO:0000256" key="13">
    <source>
        <dbReference type="ARBA" id="ARBA00025707"/>
    </source>
</evidence>
<evidence type="ECO:0000256" key="11">
    <source>
        <dbReference type="ARBA" id="ARBA00023264"/>
    </source>
</evidence>
<evidence type="ECO:0000256" key="3">
    <source>
        <dbReference type="ARBA" id="ARBA00008655"/>
    </source>
</evidence>
<comment type="pathway">
    <text evidence="2">Lipid metabolism.</text>
</comment>
<organism evidence="16 17">
    <name type="scientific">Branchiostoma lanceolatum</name>
    <name type="common">Common lancelet</name>
    <name type="synonym">Amphioxus lanceolatum</name>
    <dbReference type="NCBI Taxonomy" id="7740"/>
    <lineage>
        <taxon>Eukaryota</taxon>
        <taxon>Metazoa</taxon>
        <taxon>Chordata</taxon>
        <taxon>Cephalochordata</taxon>
        <taxon>Leptocardii</taxon>
        <taxon>Amphioxiformes</taxon>
        <taxon>Branchiostomatidae</taxon>
        <taxon>Branchiostoma</taxon>
    </lineage>
</organism>
<dbReference type="InterPro" id="IPR045252">
    <property type="entry name" value="LPCAT1-like"/>
</dbReference>
<proteinExistence type="inferred from homology"/>
<keyword evidence="8" id="KW-0443">Lipid metabolism</keyword>
<dbReference type="GO" id="GO:0019432">
    <property type="term" value="P:triglyceride biosynthetic process"/>
    <property type="evidence" value="ECO:0007669"/>
    <property type="project" value="TreeGrafter"/>
</dbReference>
<comment type="pathway">
    <text evidence="13">Phospholipid metabolism.</text>
</comment>
<keyword evidence="6 14" id="KW-0812">Transmembrane</keyword>
<dbReference type="SMART" id="SM00563">
    <property type="entry name" value="PlsC"/>
    <property type="match status" value="1"/>
</dbReference>
<keyword evidence="4" id="KW-0444">Lipid biosynthesis</keyword>
<comment type="subcellular location">
    <subcellularLocation>
        <location evidence="1">Membrane</location>
    </subcellularLocation>
</comment>
<keyword evidence="10" id="KW-0594">Phospholipid biosynthesis</keyword>
<feature type="transmembrane region" description="Helical" evidence="14">
    <location>
        <begin position="38"/>
        <end position="60"/>
    </location>
</feature>
<dbReference type="GO" id="GO:0008654">
    <property type="term" value="P:phospholipid biosynthetic process"/>
    <property type="evidence" value="ECO:0007669"/>
    <property type="project" value="UniProtKB-KW"/>
</dbReference>
<sequence>MCLQPGGSITSTSSAVFSRVSAAVLAARRMANLINSAVFLWGFSVFPIIVSFTTVIIPALSSLGLCKVYIDCLEWAFEFATNRIQQHDSRQDLNGNRGEQLPDNNAAALKDKNSVAMIQEEERTTLKKVRSFGTLRREFELSDCYHFCRQGIEAIADDSVTKCFSAAELPSWNLLTRTNTHYEFVSMRLTILWVIGFLFRYCCLLPMRFILFVVSVNIFLMTTAAIGLMPNSRYKRHVSKYVSLMCYRILARAFSAVVTYHNKENRAKGGGICVANHTSPIDVIILACDACYAMVGQVHAGFTGMIQRAMSRSEAHIWFQRSEVKDRQAVSNRLKEHVSDPDKLPILIFPEGTCINNTSVMMFKKGSFEVGGTIYPVAIKYDARFGDAFWNSSKYNMIQYLLLMMTSWAIVCDVWYLPPMHRQEGEAAVEFANRVKHEIAQKGGLVDLLWDGQLKRMTVKEDFKKEQQKEYSKLLKVE</sequence>
<dbReference type="GO" id="GO:0005783">
    <property type="term" value="C:endoplasmic reticulum"/>
    <property type="evidence" value="ECO:0007669"/>
    <property type="project" value="TreeGrafter"/>
</dbReference>
<dbReference type="EMBL" id="OV696688">
    <property type="protein sequence ID" value="CAH1258367.1"/>
    <property type="molecule type" value="Genomic_DNA"/>
</dbReference>
<keyword evidence="11" id="KW-1208">Phospholipid metabolism</keyword>
<evidence type="ECO:0000256" key="6">
    <source>
        <dbReference type="ARBA" id="ARBA00022692"/>
    </source>
</evidence>
<dbReference type="AlphaFoldDB" id="A0A8J9ZQR2"/>
<dbReference type="Pfam" id="PF01553">
    <property type="entry name" value="Acyltransferase"/>
    <property type="match status" value="1"/>
</dbReference>
<dbReference type="CDD" id="cd07991">
    <property type="entry name" value="LPLAT_LPCAT1-like"/>
    <property type="match status" value="1"/>
</dbReference>
<keyword evidence="12" id="KW-0012">Acyltransferase</keyword>
<evidence type="ECO:0000313" key="17">
    <source>
        <dbReference type="Proteomes" id="UP000838412"/>
    </source>
</evidence>
<evidence type="ECO:0000256" key="2">
    <source>
        <dbReference type="ARBA" id="ARBA00005189"/>
    </source>
</evidence>
<gene>
    <name evidence="16" type="primary">GPAT4</name>
    <name evidence="16" type="ORF">BLAG_LOCUS15959</name>
</gene>
<dbReference type="GO" id="GO:0004366">
    <property type="term" value="F:glycerol-3-phosphate O-acyltransferase activity"/>
    <property type="evidence" value="ECO:0007669"/>
    <property type="project" value="TreeGrafter"/>
</dbReference>
<comment type="similarity">
    <text evidence="3">Belongs to the 1-acyl-sn-glycerol-3-phosphate acyltransferase family.</text>
</comment>
<keyword evidence="17" id="KW-1185">Reference proteome</keyword>
<evidence type="ECO:0000256" key="14">
    <source>
        <dbReference type="SAM" id="Phobius"/>
    </source>
</evidence>